<name>A0AAV4FKL4_9GAST</name>
<gene>
    <name evidence="1" type="ORF">ElyMa_000417600</name>
</gene>
<comment type="caution">
    <text evidence="1">The sequence shown here is derived from an EMBL/GenBank/DDBJ whole genome shotgun (WGS) entry which is preliminary data.</text>
</comment>
<accession>A0AAV4FKL4</accession>
<reference evidence="1 2" key="1">
    <citation type="journal article" date="2021" name="Elife">
        <title>Chloroplast acquisition without the gene transfer in kleptoplastic sea slugs, Plakobranchus ocellatus.</title>
        <authorList>
            <person name="Maeda T."/>
            <person name="Takahashi S."/>
            <person name="Yoshida T."/>
            <person name="Shimamura S."/>
            <person name="Takaki Y."/>
            <person name="Nagai Y."/>
            <person name="Toyoda A."/>
            <person name="Suzuki Y."/>
            <person name="Arimoto A."/>
            <person name="Ishii H."/>
            <person name="Satoh N."/>
            <person name="Nishiyama T."/>
            <person name="Hasebe M."/>
            <person name="Maruyama T."/>
            <person name="Minagawa J."/>
            <person name="Obokata J."/>
            <person name="Shigenobu S."/>
        </authorList>
    </citation>
    <scope>NUCLEOTIDE SEQUENCE [LARGE SCALE GENOMIC DNA]</scope>
</reference>
<evidence type="ECO:0000313" key="2">
    <source>
        <dbReference type="Proteomes" id="UP000762676"/>
    </source>
</evidence>
<dbReference type="AlphaFoldDB" id="A0AAV4FKL4"/>
<dbReference type="Proteomes" id="UP000762676">
    <property type="component" value="Unassembled WGS sequence"/>
</dbReference>
<protein>
    <submittedName>
        <fullName evidence="1">Uncharacterized protein</fullName>
    </submittedName>
</protein>
<proteinExistence type="predicted"/>
<keyword evidence="2" id="KW-1185">Reference proteome</keyword>
<evidence type="ECO:0000313" key="1">
    <source>
        <dbReference type="EMBL" id="GFR73958.1"/>
    </source>
</evidence>
<dbReference type="EMBL" id="BMAT01000828">
    <property type="protein sequence ID" value="GFR73958.1"/>
    <property type="molecule type" value="Genomic_DNA"/>
</dbReference>
<sequence>MDATGRTRCLITTVNSTSAIDRQMTSILYTAPGQRAQPARSGGVFVQSRHNARFPPSDGYRSSICSECVYSVYTGMSVGERENAMIEMNET</sequence>
<organism evidence="1 2">
    <name type="scientific">Elysia marginata</name>
    <dbReference type="NCBI Taxonomy" id="1093978"/>
    <lineage>
        <taxon>Eukaryota</taxon>
        <taxon>Metazoa</taxon>
        <taxon>Spiralia</taxon>
        <taxon>Lophotrochozoa</taxon>
        <taxon>Mollusca</taxon>
        <taxon>Gastropoda</taxon>
        <taxon>Heterobranchia</taxon>
        <taxon>Euthyneura</taxon>
        <taxon>Panpulmonata</taxon>
        <taxon>Sacoglossa</taxon>
        <taxon>Placobranchoidea</taxon>
        <taxon>Plakobranchidae</taxon>
        <taxon>Elysia</taxon>
    </lineage>
</organism>